<gene>
    <name evidence="1" type="ORF">NECHADRAFT_77716</name>
</gene>
<dbReference type="HOGENOM" id="CLU_2292398_0_0_1"/>
<dbReference type="GeneID" id="9663921"/>
<evidence type="ECO:0000313" key="2">
    <source>
        <dbReference type="Proteomes" id="UP000005206"/>
    </source>
</evidence>
<name>C7YM03_FUSV7</name>
<dbReference type="AlphaFoldDB" id="C7YM03"/>
<proteinExistence type="predicted"/>
<accession>C7YM03</accession>
<sequence length="101" mass="11285">MALSDAFSEMCFFNRLGEWQGDVHELLRDTIADFDYRECNQPSLTPDNTPGSLVITCLAVNGHTLIWQSACPQTDALLIYVQHRLTLGFTVGEFSSDSELV</sequence>
<dbReference type="Proteomes" id="UP000005206">
    <property type="component" value="Chromosome 3"/>
</dbReference>
<dbReference type="RefSeq" id="XP_003053080.1">
    <property type="nucleotide sequence ID" value="XM_003053034.1"/>
</dbReference>
<keyword evidence="2" id="KW-1185">Reference proteome</keyword>
<reference evidence="1 2" key="1">
    <citation type="journal article" date="2009" name="PLoS Genet.">
        <title>The genome of Nectria haematococca: contribution of supernumerary chromosomes to gene expansion.</title>
        <authorList>
            <person name="Coleman J.J."/>
            <person name="Rounsley S.D."/>
            <person name="Rodriguez-Carres M."/>
            <person name="Kuo A."/>
            <person name="Wasmann C.C."/>
            <person name="Grimwood J."/>
            <person name="Schmutz J."/>
            <person name="Taga M."/>
            <person name="White G.J."/>
            <person name="Zhou S."/>
            <person name="Schwartz D.C."/>
            <person name="Freitag M."/>
            <person name="Ma L.J."/>
            <person name="Danchin E.G."/>
            <person name="Henrissat B."/>
            <person name="Coutinho P.M."/>
            <person name="Nelson D.R."/>
            <person name="Straney D."/>
            <person name="Napoli C.A."/>
            <person name="Barker B.M."/>
            <person name="Gribskov M."/>
            <person name="Rep M."/>
            <person name="Kroken S."/>
            <person name="Molnar I."/>
            <person name="Rensing C."/>
            <person name="Kennell J.C."/>
            <person name="Zamora J."/>
            <person name="Farman M.L."/>
            <person name="Selker E.U."/>
            <person name="Salamov A."/>
            <person name="Shapiro H."/>
            <person name="Pangilinan J."/>
            <person name="Lindquist E."/>
            <person name="Lamers C."/>
            <person name="Grigoriev I.V."/>
            <person name="Geiser D.M."/>
            <person name="Covert S.F."/>
            <person name="Temporini E."/>
            <person name="Vanetten H.D."/>
        </authorList>
    </citation>
    <scope>NUCLEOTIDE SEQUENCE [LARGE SCALE GENOMIC DNA]</scope>
    <source>
        <strain evidence="2">ATCC MYA-4622 / CBS 123669 / FGSC 9596 / NRRL 45880 / 77-13-4</strain>
    </source>
</reference>
<dbReference type="KEGG" id="nhe:NECHADRAFT_77716"/>
<organism evidence="1 2">
    <name type="scientific">Fusarium vanettenii (strain ATCC MYA-4622 / CBS 123669 / FGSC 9596 / NRRL 45880 / 77-13-4)</name>
    <name type="common">Fusarium solani subsp. pisi</name>
    <dbReference type="NCBI Taxonomy" id="660122"/>
    <lineage>
        <taxon>Eukaryota</taxon>
        <taxon>Fungi</taxon>
        <taxon>Dikarya</taxon>
        <taxon>Ascomycota</taxon>
        <taxon>Pezizomycotina</taxon>
        <taxon>Sordariomycetes</taxon>
        <taxon>Hypocreomycetidae</taxon>
        <taxon>Hypocreales</taxon>
        <taxon>Nectriaceae</taxon>
        <taxon>Fusarium</taxon>
        <taxon>Fusarium solani species complex</taxon>
        <taxon>Fusarium vanettenii</taxon>
    </lineage>
</organism>
<dbReference type="EMBL" id="GG698897">
    <property type="protein sequence ID" value="EEU47367.1"/>
    <property type="molecule type" value="Genomic_DNA"/>
</dbReference>
<dbReference type="InParanoid" id="C7YM03"/>
<evidence type="ECO:0000313" key="1">
    <source>
        <dbReference type="EMBL" id="EEU47367.1"/>
    </source>
</evidence>
<protein>
    <submittedName>
        <fullName evidence="1">Uncharacterized protein</fullName>
    </submittedName>
</protein>
<dbReference type="VEuPathDB" id="FungiDB:NECHADRAFT_77716"/>